<proteinExistence type="predicted"/>
<reference evidence="2 3" key="1">
    <citation type="submission" date="2019-05" db="EMBL/GenBank/DDBJ databases">
        <title>Emergence of the Ug99 lineage of the wheat stem rust pathogen through somatic hybridization.</title>
        <authorList>
            <person name="Li F."/>
            <person name="Upadhyaya N.M."/>
            <person name="Sperschneider J."/>
            <person name="Matny O."/>
            <person name="Nguyen-Phuc H."/>
            <person name="Mago R."/>
            <person name="Raley C."/>
            <person name="Miller M.E."/>
            <person name="Silverstein K.A.T."/>
            <person name="Henningsen E."/>
            <person name="Hirsch C.D."/>
            <person name="Visser B."/>
            <person name="Pretorius Z.A."/>
            <person name="Steffenson B.J."/>
            <person name="Schwessinger B."/>
            <person name="Dodds P.N."/>
            <person name="Figueroa M."/>
        </authorList>
    </citation>
    <scope>NUCLEOTIDE SEQUENCE [LARGE SCALE GENOMIC DNA]</scope>
    <source>
        <strain evidence="2 3">Ug99</strain>
    </source>
</reference>
<feature type="compositionally biased region" description="Polar residues" evidence="1">
    <location>
        <begin position="418"/>
        <end position="431"/>
    </location>
</feature>
<comment type="caution">
    <text evidence="2">The sequence shown here is derived from an EMBL/GenBank/DDBJ whole genome shotgun (WGS) entry which is preliminary data.</text>
</comment>
<dbReference type="EMBL" id="VDEP01000072">
    <property type="protein sequence ID" value="KAA1133321.1"/>
    <property type="molecule type" value="Genomic_DNA"/>
</dbReference>
<feature type="compositionally biased region" description="Pro residues" evidence="1">
    <location>
        <begin position="1"/>
        <end position="10"/>
    </location>
</feature>
<evidence type="ECO:0000256" key="1">
    <source>
        <dbReference type="SAM" id="MobiDB-lite"/>
    </source>
</evidence>
<feature type="region of interest" description="Disordered" evidence="1">
    <location>
        <begin position="566"/>
        <end position="590"/>
    </location>
</feature>
<feature type="region of interest" description="Disordered" evidence="1">
    <location>
        <begin position="1"/>
        <end position="24"/>
    </location>
</feature>
<dbReference type="AlphaFoldDB" id="A0A5B0S590"/>
<evidence type="ECO:0000313" key="3">
    <source>
        <dbReference type="Proteomes" id="UP000325313"/>
    </source>
</evidence>
<feature type="region of interest" description="Disordered" evidence="1">
    <location>
        <begin position="505"/>
        <end position="533"/>
    </location>
</feature>
<evidence type="ECO:0000313" key="2">
    <source>
        <dbReference type="EMBL" id="KAA1133321.1"/>
    </source>
</evidence>
<feature type="region of interest" description="Disordered" evidence="1">
    <location>
        <begin position="392"/>
        <end position="475"/>
    </location>
</feature>
<sequence>MPPDTGPLPTCPNDHQPSSKKSDHRFRVSIRFQKCRFSSPSRPILFNIVIVMANTSYSNGRVPPLPFANSPEGLQESWLEPSLSADPNAEAFRLFHDNVCTESQFKNAYNQPTARSTGSESAPKPQLRAIYLDYHVYYQSVAVQLGKSSGSRSWDRVTPPGKCETVWKVDLTKYSWAECQQEVIRLCAPTRKLVDKHLRRLQEEGLLKWHCMLHRDATFGQNKNYFVSNDEEFAPFVEAVVNNATTKAMIKIVMEDPDRSAKDSDEAKKVDDSLALNYADEDTRLALQRVHTRLAVNPKSDTSGQDRSRIVADITRHIKAKYGCDAESMRVRDPDNPNRSIRVTTEALRTWSRAMLHGAKGVDLDTPPKCKECVPEDVSVVTLEELDARRDARLSQHKSGSPSKPSILPGGATRGLISKSTGPVFTATRRSASGRILPPRLIPGDAKRPAESRGPAGSHASNSSENPGSLRAQGFLDLTGHDDEYEPKESWRPCSPVDTSAQRVITSGTPMDPPPSRRVSTTGTDIEVLPGGSTLRSPLRKLVRSPVGDGMAHHFTRLDFERPRSPTRMLSVSPTRKRPGSQASSSYPLMDMSNKPPLNEMGRALSIDGFLKLCNFTNDDHVPRALISLNHIRRWDFFLDTTFYVLHRMGFPYPIATQLLKGAKWLEATHLDLVDTDPTPDPSEAANASQAKPESAAGTSELDKNDAQLGPSGLPDSSQPQSIHMPEGEDRDGMAEDEGSNPCQPLNPSPVY</sequence>
<feature type="region of interest" description="Disordered" evidence="1">
    <location>
        <begin position="674"/>
        <end position="752"/>
    </location>
</feature>
<name>A0A5B0S590_PUCGR</name>
<dbReference type="Proteomes" id="UP000325313">
    <property type="component" value="Unassembled WGS sequence"/>
</dbReference>
<gene>
    <name evidence="2" type="ORF">PGTUg99_024096</name>
</gene>
<protein>
    <submittedName>
        <fullName evidence="2">Uncharacterized protein</fullName>
    </submittedName>
</protein>
<organism evidence="2 3">
    <name type="scientific">Puccinia graminis f. sp. tritici</name>
    <dbReference type="NCBI Taxonomy" id="56615"/>
    <lineage>
        <taxon>Eukaryota</taxon>
        <taxon>Fungi</taxon>
        <taxon>Dikarya</taxon>
        <taxon>Basidiomycota</taxon>
        <taxon>Pucciniomycotina</taxon>
        <taxon>Pucciniomycetes</taxon>
        <taxon>Pucciniales</taxon>
        <taxon>Pucciniaceae</taxon>
        <taxon>Puccinia</taxon>
    </lineage>
</organism>
<accession>A0A5B0S590</accession>